<sequence>MNLQPEHPENDLTTDADYANLRRPEPSSFDELADEPDPLAVAAANRRSSRQAIWFMVAVLLLSGLYAFAVALITRSQGGALCDAQLATWLCTEGQRRFFALTTVIIPFLGMVGTAVIMVRKLKRYLRWRSWMAIFWVMACNFMLWCITDIQILLVPLG</sequence>
<feature type="transmembrane region" description="Helical" evidence="1">
    <location>
        <begin position="131"/>
        <end position="154"/>
    </location>
</feature>
<dbReference type="EMBL" id="NWBP01000010">
    <property type="protein sequence ID" value="PCC83569.1"/>
    <property type="molecule type" value="Genomic_DNA"/>
</dbReference>
<proteinExistence type="predicted"/>
<organism evidence="2 3">
    <name type="scientific">Corynebacterium accolens</name>
    <dbReference type="NCBI Taxonomy" id="38284"/>
    <lineage>
        <taxon>Bacteria</taxon>
        <taxon>Bacillati</taxon>
        <taxon>Actinomycetota</taxon>
        <taxon>Actinomycetes</taxon>
        <taxon>Mycobacteriales</taxon>
        <taxon>Corynebacteriaceae</taxon>
        <taxon>Corynebacterium</taxon>
    </lineage>
</organism>
<accession>A0A2A4AM74</accession>
<gene>
    <name evidence="2" type="ORF">COM45_02095</name>
</gene>
<evidence type="ECO:0000313" key="2">
    <source>
        <dbReference type="EMBL" id="PCC83569.1"/>
    </source>
</evidence>
<keyword evidence="1" id="KW-0812">Transmembrane</keyword>
<protein>
    <submittedName>
        <fullName evidence="2">Uncharacterized protein</fullName>
    </submittedName>
</protein>
<evidence type="ECO:0000313" key="3">
    <source>
        <dbReference type="Proteomes" id="UP000218690"/>
    </source>
</evidence>
<comment type="caution">
    <text evidence="2">The sequence shown here is derived from an EMBL/GenBank/DDBJ whole genome shotgun (WGS) entry which is preliminary data.</text>
</comment>
<keyword evidence="1" id="KW-1133">Transmembrane helix</keyword>
<name>A0A2A4AM74_9CORY</name>
<dbReference type="Proteomes" id="UP000218690">
    <property type="component" value="Unassembled WGS sequence"/>
</dbReference>
<dbReference type="AlphaFoldDB" id="A0A2A4AM74"/>
<reference evidence="2 3" key="1">
    <citation type="submission" date="2017-09" db="EMBL/GenBank/DDBJ databases">
        <title>Draft Genome Sequence of Corynebacterium accolens AH4003.</title>
        <authorList>
            <person name="Chen Y."/>
            <person name="Oosthuysen W.F."/>
            <person name="Kelley S."/>
            <person name="Horswill A."/>
        </authorList>
    </citation>
    <scope>NUCLEOTIDE SEQUENCE [LARGE SCALE GENOMIC DNA]</scope>
    <source>
        <strain evidence="2 3">AH4003</strain>
    </source>
</reference>
<feature type="transmembrane region" description="Helical" evidence="1">
    <location>
        <begin position="98"/>
        <end position="119"/>
    </location>
</feature>
<evidence type="ECO:0000256" key="1">
    <source>
        <dbReference type="SAM" id="Phobius"/>
    </source>
</evidence>
<feature type="transmembrane region" description="Helical" evidence="1">
    <location>
        <begin position="52"/>
        <end position="73"/>
    </location>
</feature>
<keyword evidence="1" id="KW-0472">Membrane</keyword>